<feature type="region of interest" description="Disordered" evidence="1">
    <location>
        <begin position="456"/>
        <end position="593"/>
    </location>
</feature>
<evidence type="ECO:0000313" key="3">
    <source>
        <dbReference type="Proteomes" id="UP000694544"/>
    </source>
</evidence>
<feature type="compositionally biased region" description="Polar residues" evidence="1">
    <location>
        <begin position="524"/>
        <end position="579"/>
    </location>
</feature>
<sequence>MVGLRWEFVIQEAITDPYWLQERKGKGKKCGNPHPARPSRVAPGCWRQECSLVLASESPVLRSRELPHPDSPCRARTALITPTPGNRRAHGLGPPAAAGIWRLRACPALALRAWVNSGRALPLQSLSACRAAEEKTEARASSFCLKIAEQATPTANVPRALFTDSASLIRMGSYLDKLGLSPSSPAEGRTDWSERLVNRRPTQPLHQVYRIQHVHRAHPAPRHRPARRPPDWDPTNPTVWMVNEAWRRFPMKRCQNSIMGPFPSAWWEGYFKRSIWSLRHPRAIWSPVTIKIGPPKRTVPRSASPAEVINSAGSSPSERLPDPCAKETVLRALKECKKGKMRLEEPLLHESFDCKRSIPETRPSAFKPLVKEGVLTSFVPRPGPLKRRLNPWSSDHSLSKRPSCSSMDSLTSTHTGDSLNSKRNAITSSYSSSLDFSEPWKKSIPSASLQIQEWPVKKKEKGHQSHSPIPLVSDESSETSGSSGQQNQIPLLPSSPENLLSLTPPPHLGHPVPEDLALGKKDGLQSSNQIRENTTEITTDSVPETRSAIQPSLSLTLPSAGTAPTQGTDPQLESSNKLQKSPGPPAFPQPTGEVISAAHSPLTTASLPAPLGCSQSETLSGISLDSKPPATCIHLTPISPTSPVTGTTQLPSTSQAAAHLDSSAVIPTATATQSTSFRLMSSPPLHPPASVPPVAGSADHMSKPILGLPPNSETGTSLYSRISVTAAPSSAPGTLTPTFRPIFGSVRPLKTMPMIAPFSFKQASPPPTPASTHLFHGLVKATSVVMSTTPASTSKDSFKPPSDFGVVNVTSTMGNTYSIPSTCHTFLLGAACAFKASFSPAAGFILPPGQCLTIPTVHTVTIFSQVLPSAVQISSTRSTANFRASSLSASALGNTNQPALSSRISSSTSAFTIPLGSGPRPLFPLSLGATPQPAFGIAYGQKQGAPQPAVGSSFSSSLIFGNSTVASSTPVQTLTQPSFNSPTQSAFGGLAPSASTFRIPSNLRPDVNNTPIAFPLGQANTNGFGVVTQTHRTGACGSVFGSTAPRPFDFGGLVTPMDCGETGVSVTAPDMSSNSRAFSTGAVPSATTSTITPLGKGWGPKNQGLTSQGTRFALGRANISARKTMFRGPSIVPFSQSTPVLGPVKAGSSFGFGMHSLTPQGSVGKGSFRSPTPSFSIGTKSKTSRNKEQGHSRRHHSHKK</sequence>
<organism evidence="2 3">
    <name type="scientific">Moschus moschiferus</name>
    <name type="common">Siberian musk deer</name>
    <name type="synonym">Moschus sibiricus</name>
    <dbReference type="NCBI Taxonomy" id="68415"/>
    <lineage>
        <taxon>Eukaryota</taxon>
        <taxon>Metazoa</taxon>
        <taxon>Chordata</taxon>
        <taxon>Craniata</taxon>
        <taxon>Vertebrata</taxon>
        <taxon>Euteleostomi</taxon>
        <taxon>Mammalia</taxon>
        <taxon>Eutheria</taxon>
        <taxon>Laurasiatheria</taxon>
        <taxon>Artiodactyla</taxon>
        <taxon>Ruminantia</taxon>
        <taxon>Pecora</taxon>
        <taxon>Moschidae</taxon>
        <taxon>Moschus</taxon>
    </lineage>
</organism>
<dbReference type="Pfam" id="PF15229">
    <property type="entry name" value="POM121"/>
    <property type="match status" value="1"/>
</dbReference>
<feature type="compositionally biased region" description="Low complexity" evidence="1">
    <location>
        <begin position="478"/>
        <end position="502"/>
    </location>
</feature>
<feature type="region of interest" description="Disordered" evidence="1">
    <location>
        <begin position="296"/>
        <end position="322"/>
    </location>
</feature>
<dbReference type="PANTHER" id="PTHR23193:SF20">
    <property type="entry name" value="POM121-LIKE PROTEIN 2"/>
    <property type="match status" value="1"/>
</dbReference>
<reference evidence="2" key="1">
    <citation type="submission" date="2025-08" db="UniProtKB">
        <authorList>
            <consortium name="Ensembl"/>
        </authorList>
    </citation>
    <scope>IDENTIFICATION</scope>
</reference>
<dbReference type="AlphaFoldDB" id="A0A8C6D592"/>
<dbReference type="GO" id="GO:0008139">
    <property type="term" value="F:nuclear localization sequence binding"/>
    <property type="evidence" value="ECO:0007669"/>
    <property type="project" value="TreeGrafter"/>
</dbReference>
<protein>
    <submittedName>
        <fullName evidence="2">POM121 transmembrane nucleoporin like 2</fullName>
    </submittedName>
</protein>
<dbReference type="PANTHER" id="PTHR23193">
    <property type="entry name" value="NUCLEAR PORE COMPLEX PROTEIN NUP"/>
    <property type="match status" value="1"/>
</dbReference>
<name>A0A8C6D592_MOSMO</name>
<dbReference type="GO" id="GO:0006606">
    <property type="term" value="P:protein import into nucleus"/>
    <property type="evidence" value="ECO:0007669"/>
    <property type="project" value="TreeGrafter"/>
</dbReference>
<feature type="region of interest" description="Disordered" evidence="1">
    <location>
        <begin position="1160"/>
        <end position="1200"/>
    </location>
</feature>
<feature type="compositionally biased region" description="Polar residues" evidence="1">
    <location>
        <begin position="1169"/>
        <end position="1181"/>
    </location>
</feature>
<proteinExistence type="predicted"/>
<feature type="compositionally biased region" description="Polar residues" evidence="1">
    <location>
        <begin position="391"/>
        <end position="423"/>
    </location>
</feature>
<feature type="region of interest" description="Disordered" evidence="1">
    <location>
        <begin position="1077"/>
        <end position="1106"/>
    </location>
</feature>
<dbReference type="GO" id="GO:0006405">
    <property type="term" value="P:RNA export from nucleus"/>
    <property type="evidence" value="ECO:0007669"/>
    <property type="project" value="TreeGrafter"/>
</dbReference>
<dbReference type="Proteomes" id="UP000694544">
    <property type="component" value="Unplaced"/>
</dbReference>
<dbReference type="GeneTree" id="ENSGT00940000153253"/>
<dbReference type="GO" id="GO:0017056">
    <property type="term" value="F:structural constituent of nuclear pore"/>
    <property type="evidence" value="ECO:0007669"/>
    <property type="project" value="TreeGrafter"/>
</dbReference>
<keyword evidence="3" id="KW-1185">Reference proteome</keyword>
<accession>A0A8C6D592</accession>
<feature type="compositionally biased region" description="Basic and acidic residues" evidence="1">
    <location>
        <begin position="63"/>
        <end position="73"/>
    </location>
</feature>
<dbReference type="InterPro" id="IPR026054">
    <property type="entry name" value="Nucleoporin"/>
</dbReference>
<evidence type="ECO:0000256" key="1">
    <source>
        <dbReference type="SAM" id="MobiDB-lite"/>
    </source>
</evidence>
<reference evidence="2" key="2">
    <citation type="submission" date="2025-09" db="UniProtKB">
        <authorList>
            <consortium name="Ensembl"/>
        </authorList>
    </citation>
    <scope>IDENTIFICATION</scope>
</reference>
<feature type="region of interest" description="Disordered" evidence="1">
    <location>
        <begin position="380"/>
        <end position="423"/>
    </location>
</feature>
<feature type="region of interest" description="Disordered" evidence="1">
    <location>
        <begin position="63"/>
        <end position="91"/>
    </location>
</feature>
<dbReference type="GO" id="GO:0005643">
    <property type="term" value="C:nuclear pore"/>
    <property type="evidence" value="ECO:0007669"/>
    <property type="project" value="TreeGrafter"/>
</dbReference>
<gene>
    <name evidence="2" type="primary">POM121L2</name>
</gene>
<evidence type="ECO:0000313" key="2">
    <source>
        <dbReference type="Ensembl" id="ENSMMSP00000008949.1"/>
    </source>
</evidence>
<dbReference type="Ensembl" id="ENSMMST00000009923.1">
    <property type="protein sequence ID" value="ENSMMSP00000008949.1"/>
    <property type="gene ID" value="ENSMMSG00000006935.1"/>
</dbReference>